<protein>
    <submittedName>
        <fullName evidence="2">Uncharacterized protein</fullName>
    </submittedName>
</protein>
<dbReference type="EMBL" id="KZ293418">
    <property type="protein sequence ID" value="PBK75064.1"/>
    <property type="molecule type" value="Genomic_DNA"/>
</dbReference>
<proteinExistence type="predicted"/>
<sequence length="81" mass="8898">MPSPTPSQKHPSTNTQSVLSVTPSILHRKPTGLYHDVPEKQAISSPTLRTHQTRRPEKRPTSSSLGRFIPATGRESGWSIA</sequence>
<evidence type="ECO:0000313" key="2">
    <source>
        <dbReference type="EMBL" id="PBK75064.1"/>
    </source>
</evidence>
<evidence type="ECO:0000256" key="1">
    <source>
        <dbReference type="SAM" id="MobiDB-lite"/>
    </source>
</evidence>
<gene>
    <name evidence="2" type="ORF">ARMSODRAFT_951131</name>
</gene>
<accession>A0A2H3C1A5</accession>
<reference evidence="3" key="1">
    <citation type="journal article" date="2017" name="Nat. Ecol. Evol.">
        <title>Genome expansion and lineage-specific genetic innovations in the forest pathogenic fungi Armillaria.</title>
        <authorList>
            <person name="Sipos G."/>
            <person name="Prasanna A.N."/>
            <person name="Walter M.C."/>
            <person name="O'Connor E."/>
            <person name="Balint B."/>
            <person name="Krizsan K."/>
            <person name="Kiss B."/>
            <person name="Hess J."/>
            <person name="Varga T."/>
            <person name="Slot J."/>
            <person name="Riley R."/>
            <person name="Boka B."/>
            <person name="Rigling D."/>
            <person name="Barry K."/>
            <person name="Lee J."/>
            <person name="Mihaltcheva S."/>
            <person name="LaButti K."/>
            <person name="Lipzen A."/>
            <person name="Waldron R."/>
            <person name="Moloney N.M."/>
            <person name="Sperisen C."/>
            <person name="Kredics L."/>
            <person name="Vagvoelgyi C."/>
            <person name="Patrignani A."/>
            <person name="Fitzpatrick D."/>
            <person name="Nagy I."/>
            <person name="Doyle S."/>
            <person name="Anderson J.B."/>
            <person name="Grigoriev I.V."/>
            <person name="Gueldener U."/>
            <person name="Muensterkoetter M."/>
            <person name="Nagy L.G."/>
        </authorList>
    </citation>
    <scope>NUCLEOTIDE SEQUENCE [LARGE SCALE GENOMIC DNA]</scope>
    <source>
        <strain evidence="3">28-4</strain>
    </source>
</reference>
<evidence type="ECO:0000313" key="3">
    <source>
        <dbReference type="Proteomes" id="UP000218334"/>
    </source>
</evidence>
<organism evidence="2 3">
    <name type="scientific">Armillaria solidipes</name>
    <dbReference type="NCBI Taxonomy" id="1076256"/>
    <lineage>
        <taxon>Eukaryota</taxon>
        <taxon>Fungi</taxon>
        <taxon>Dikarya</taxon>
        <taxon>Basidiomycota</taxon>
        <taxon>Agaricomycotina</taxon>
        <taxon>Agaricomycetes</taxon>
        <taxon>Agaricomycetidae</taxon>
        <taxon>Agaricales</taxon>
        <taxon>Marasmiineae</taxon>
        <taxon>Physalacriaceae</taxon>
        <taxon>Armillaria</taxon>
    </lineage>
</organism>
<dbReference type="Proteomes" id="UP000218334">
    <property type="component" value="Unassembled WGS sequence"/>
</dbReference>
<keyword evidence="3" id="KW-1185">Reference proteome</keyword>
<name>A0A2H3C1A5_9AGAR</name>
<feature type="region of interest" description="Disordered" evidence="1">
    <location>
        <begin position="1"/>
        <end position="81"/>
    </location>
</feature>
<dbReference type="AlphaFoldDB" id="A0A2H3C1A5"/>
<feature type="compositionally biased region" description="Polar residues" evidence="1">
    <location>
        <begin position="1"/>
        <end position="23"/>
    </location>
</feature>